<proteinExistence type="predicted"/>
<protein>
    <submittedName>
        <fullName evidence="1">Uncharacterized protein</fullName>
    </submittedName>
</protein>
<dbReference type="AlphaFoldDB" id="A0A081RTL3"/>
<gene>
    <name evidence="1" type="ORF">MEG1DRAFT_03332</name>
</gene>
<dbReference type="PATRIC" id="fig|1393735.3.peg.3399"/>
<dbReference type="Proteomes" id="UP000028002">
    <property type="component" value="Unassembled WGS sequence"/>
</dbReference>
<name>A0A081RTL3_PHOTE</name>
<sequence>MLKSKWIVKINIEQDFSKKRCKPSKLENLFDSMESSRLGYFFLVILMNC</sequence>
<dbReference type="EMBL" id="JGVH01000060">
    <property type="protein sequence ID" value="KER02016.1"/>
    <property type="molecule type" value="Genomic_DNA"/>
</dbReference>
<reference evidence="1 2" key="1">
    <citation type="submission" date="2014-03" db="EMBL/GenBank/DDBJ databases">
        <title>Draft Genome of Photorhabdus temperata Meg1.</title>
        <authorList>
            <person name="Hurst S.G.IV."/>
            <person name="Morris K."/>
            <person name="Thomas K."/>
            <person name="Tisa L.S."/>
        </authorList>
    </citation>
    <scope>NUCLEOTIDE SEQUENCE [LARGE SCALE GENOMIC DNA]</scope>
    <source>
        <strain evidence="1 2">Meg1</strain>
    </source>
</reference>
<accession>A0A081RTL3</accession>
<comment type="caution">
    <text evidence="1">The sequence shown here is derived from an EMBL/GenBank/DDBJ whole genome shotgun (WGS) entry which is preliminary data.</text>
</comment>
<organism evidence="1 2">
    <name type="scientific">Photorhabdus temperata subsp. temperata Meg1</name>
    <dbReference type="NCBI Taxonomy" id="1393735"/>
    <lineage>
        <taxon>Bacteria</taxon>
        <taxon>Pseudomonadati</taxon>
        <taxon>Pseudomonadota</taxon>
        <taxon>Gammaproteobacteria</taxon>
        <taxon>Enterobacterales</taxon>
        <taxon>Morganellaceae</taxon>
        <taxon>Photorhabdus</taxon>
    </lineage>
</organism>
<evidence type="ECO:0000313" key="2">
    <source>
        <dbReference type="Proteomes" id="UP000028002"/>
    </source>
</evidence>
<evidence type="ECO:0000313" key="1">
    <source>
        <dbReference type="EMBL" id="KER02016.1"/>
    </source>
</evidence>